<dbReference type="InterPro" id="IPR045599">
    <property type="entry name" value="DUF6456"/>
</dbReference>
<accession>A0A238K105</accession>
<sequence>MLIPDWLPPDVTAYLETETSDGSMRSVARTRGAQPSTVMRQVRRVAELRRSDPAVEYVLQRLLSGGGFPVASKFWINARKVLPPMLKSNARLVWSPGMADAILAHSVGDEIETLGTVQAEVCGILALVGLTRVQSGEVGLRRYRITSFGRKWLMQGGADHEPELHQVGPQGSAGIPLRAAQSITPLEALLRRKVDGEQWLSPDLAKVARSIGRDWFAAGQTIDGIDAPYCGQAAHEARLRLRLAFLDIGEGAMLEVLKAYCITEQNIETVERRLSLPSRSGKVLFREALVRVKRIYEAQNALKSGQPNGSAFCAIPEVPVPTLPSHSCRVQHWPNFG</sequence>
<organism evidence="2 3">
    <name type="scientific">Pelagimonas varians</name>
    <dbReference type="NCBI Taxonomy" id="696760"/>
    <lineage>
        <taxon>Bacteria</taxon>
        <taxon>Pseudomonadati</taxon>
        <taxon>Pseudomonadota</taxon>
        <taxon>Alphaproteobacteria</taxon>
        <taxon>Rhodobacterales</taxon>
        <taxon>Roseobacteraceae</taxon>
        <taxon>Pelagimonas</taxon>
    </lineage>
</organism>
<reference evidence="2 3" key="1">
    <citation type="submission" date="2017-05" db="EMBL/GenBank/DDBJ databases">
        <authorList>
            <person name="Song R."/>
            <person name="Chenine A.L."/>
            <person name="Ruprecht R.M."/>
        </authorList>
    </citation>
    <scope>NUCLEOTIDE SEQUENCE [LARGE SCALE GENOMIC DNA]</scope>
    <source>
        <strain evidence="2 3">CECT 8663</strain>
    </source>
</reference>
<dbReference type="Pfam" id="PF20057">
    <property type="entry name" value="DUF6456"/>
    <property type="match status" value="1"/>
</dbReference>
<name>A0A238K105_9RHOB</name>
<evidence type="ECO:0000313" key="2">
    <source>
        <dbReference type="EMBL" id="SMX35792.1"/>
    </source>
</evidence>
<keyword evidence="3" id="KW-1185">Reference proteome</keyword>
<dbReference type="RefSeq" id="WP_097803148.1">
    <property type="nucleotide sequence ID" value="NZ_FXYH01000002.1"/>
</dbReference>
<protein>
    <recommendedName>
        <fullName evidence="1">DUF6456 domain-containing protein</fullName>
    </recommendedName>
</protein>
<feature type="domain" description="DUF6456" evidence="1">
    <location>
        <begin position="179"/>
        <end position="297"/>
    </location>
</feature>
<evidence type="ECO:0000259" key="1">
    <source>
        <dbReference type="Pfam" id="PF20057"/>
    </source>
</evidence>
<gene>
    <name evidence="2" type="ORF">PEV8663_00595</name>
</gene>
<evidence type="ECO:0000313" key="3">
    <source>
        <dbReference type="Proteomes" id="UP000220836"/>
    </source>
</evidence>
<dbReference type="AlphaFoldDB" id="A0A238K105"/>
<proteinExistence type="predicted"/>
<dbReference type="EMBL" id="FXYH01000002">
    <property type="protein sequence ID" value="SMX35792.1"/>
    <property type="molecule type" value="Genomic_DNA"/>
</dbReference>
<dbReference type="Proteomes" id="UP000220836">
    <property type="component" value="Unassembled WGS sequence"/>
</dbReference>